<proteinExistence type="inferred from homology"/>
<dbReference type="InterPro" id="IPR043429">
    <property type="entry name" value="ArtM/GltK/GlnP/TcyL/YhdX-like"/>
</dbReference>
<dbReference type="InterPro" id="IPR035906">
    <property type="entry name" value="MetI-like_sf"/>
</dbReference>
<comment type="similarity">
    <text evidence="2">Belongs to the binding-protein-dependent transport system permease family. HisMQ subfamily.</text>
</comment>
<feature type="domain" description="ABC transmembrane type-1" evidence="10">
    <location>
        <begin position="20"/>
        <end position="217"/>
    </location>
</feature>
<evidence type="ECO:0000313" key="12">
    <source>
        <dbReference type="Proteomes" id="UP001279642"/>
    </source>
</evidence>
<evidence type="ECO:0000256" key="8">
    <source>
        <dbReference type="ARBA" id="ARBA00023136"/>
    </source>
</evidence>
<comment type="caution">
    <text evidence="11">The sequence shown here is derived from an EMBL/GenBank/DDBJ whole genome shotgun (WGS) entry which is preliminary data.</text>
</comment>
<feature type="transmembrane region" description="Helical" evidence="9">
    <location>
        <begin position="195"/>
        <end position="217"/>
    </location>
</feature>
<dbReference type="PANTHER" id="PTHR30614">
    <property type="entry name" value="MEMBRANE COMPONENT OF AMINO ACID ABC TRANSPORTER"/>
    <property type="match status" value="1"/>
</dbReference>
<organism evidence="11 12">
    <name type="scientific">Dongia soli</name>
    <dbReference type="NCBI Taxonomy" id="600628"/>
    <lineage>
        <taxon>Bacteria</taxon>
        <taxon>Pseudomonadati</taxon>
        <taxon>Pseudomonadota</taxon>
        <taxon>Alphaproteobacteria</taxon>
        <taxon>Rhodospirillales</taxon>
        <taxon>Dongiaceae</taxon>
        <taxon>Dongia</taxon>
    </lineage>
</organism>
<evidence type="ECO:0000256" key="9">
    <source>
        <dbReference type="RuleBase" id="RU363032"/>
    </source>
</evidence>
<evidence type="ECO:0000256" key="6">
    <source>
        <dbReference type="ARBA" id="ARBA00022692"/>
    </source>
</evidence>
<feature type="transmembrane region" description="Helical" evidence="9">
    <location>
        <begin position="163"/>
        <end position="189"/>
    </location>
</feature>
<name>A0ABU5E7A1_9PROT</name>
<evidence type="ECO:0000313" key="11">
    <source>
        <dbReference type="EMBL" id="MDY0882056.1"/>
    </source>
</evidence>
<evidence type="ECO:0000256" key="4">
    <source>
        <dbReference type="ARBA" id="ARBA00022475"/>
    </source>
</evidence>
<dbReference type="SUPFAM" id="SSF161098">
    <property type="entry name" value="MetI-like"/>
    <property type="match status" value="1"/>
</dbReference>
<evidence type="ECO:0000256" key="7">
    <source>
        <dbReference type="ARBA" id="ARBA00022989"/>
    </source>
</evidence>
<keyword evidence="4" id="KW-1003">Cell membrane</keyword>
<dbReference type="Gene3D" id="1.10.3720.10">
    <property type="entry name" value="MetI-like"/>
    <property type="match status" value="1"/>
</dbReference>
<keyword evidence="8 9" id="KW-0472">Membrane</keyword>
<accession>A0ABU5E7A1</accession>
<sequence length="244" mass="27619">MSFDFPLIWNSLPDLLGRGLVLTIQLTLLSVLAGLCLAVPLGILRASHNPWISKSIYIYTYVFRGTPLLIQLFLIYYGLGQFHWIKSTFLWDFLREGFWCCLIAFTLNTAAYTTEILRGAIQNVSHGEVEAARAIGMPRFTVLRRIILPQAFRIMLPAYSNEVVLMLQATSIASLVTLLELTGVARVIIARTFAPYELFITIALIYLALTYGIIWLFKKWEQHLMRHLGERPADAPAEGALVTR</sequence>
<evidence type="ECO:0000256" key="3">
    <source>
        <dbReference type="ARBA" id="ARBA00022448"/>
    </source>
</evidence>
<dbReference type="InterPro" id="IPR000515">
    <property type="entry name" value="MetI-like"/>
</dbReference>
<dbReference type="PANTHER" id="PTHR30614:SF10">
    <property type="entry name" value="ARGININE ABC TRANSPORTER PERMEASE PROTEIN ARTM"/>
    <property type="match status" value="1"/>
</dbReference>
<reference evidence="11 12" key="1">
    <citation type="journal article" date="2016" name="Antonie Van Leeuwenhoek">
        <title>Dongia soli sp. nov., isolated from soil from Dokdo, Korea.</title>
        <authorList>
            <person name="Kim D.U."/>
            <person name="Lee H."/>
            <person name="Kim H."/>
            <person name="Kim S.G."/>
            <person name="Ka J.O."/>
        </authorList>
    </citation>
    <scope>NUCLEOTIDE SEQUENCE [LARGE SCALE GENOMIC DNA]</scope>
    <source>
        <strain evidence="11 12">D78</strain>
    </source>
</reference>
<evidence type="ECO:0000259" key="10">
    <source>
        <dbReference type="PROSITE" id="PS50928"/>
    </source>
</evidence>
<feature type="transmembrane region" description="Helical" evidence="9">
    <location>
        <begin position="97"/>
        <end position="117"/>
    </location>
</feature>
<keyword evidence="6 9" id="KW-0812">Transmembrane</keyword>
<keyword evidence="7 9" id="KW-1133">Transmembrane helix</keyword>
<gene>
    <name evidence="11" type="ORF">SMD27_04310</name>
</gene>
<dbReference type="NCBIfam" id="TIGR01726">
    <property type="entry name" value="HEQRo_perm_3TM"/>
    <property type="match status" value="1"/>
</dbReference>
<dbReference type="Pfam" id="PF00528">
    <property type="entry name" value="BPD_transp_1"/>
    <property type="match status" value="1"/>
</dbReference>
<protein>
    <submittedName>
        <fullName evidence="11">ABC transporter permease</fullName>
    </submittedName>
</protein>
<evidence type="ECO:0000256" key="5">
    <source>
        <dbReference type="ARBA" id="ARBA00022519"/>
    </source>
</evidence>
<dbReference type="Proteomes" id="UP001279642">
    <property type="component" value="Unassembled WGS sequence"/>
</dbReference>
<evidence type="ECO:0000256" key="1">
    <source>
        <dbReference type="ARBA" id="ARBA00004429"/>
    </source>
</evidence>
<keyword evidence="3 9" id="KW-0813">Transport</keyword>
<keyword evidence="12" id="KW-1185">Reference proteome</keyword>
<comment type="subcellular location">
    <subcellularLocation>
        <location evidence="1">Cell inner membrane</location>
        <topology evidence="1">Multi-pass membrane protein</topology>
    </subcellularLocation>
    <subcellularLocation>
        <location evidence="9">Cell membrane</location>
        <topology evidence="9">Multi-pass membrane protein</topology>
    </subcellularLocation>
</comment>
<keyword evidence="5" id="KW-0997">Cell inner membrane</keyword>
<dbReference type="RefSeq" id="WP_320507089.1">
    <property type="nucleotide sequence ID" value="NZ_JAXCLW010000001.1"/>
</dbReference>
<dbReference type="PROSITE" id="PS50928">
    <property type="entry name" value="ABC_TM1"/>
    <property type="match status" value="1"/>
</dbReference>
<dbReference type="EMBL" id="JAXCLW010000001">
    <property type="protein sequence ID" value="MDY0882056.1"/>
    <property type="molecule type" value="Genomic_DNA"/>
</dbReference>
<dbReference type="CDD" id="cd06261">
    <property type="entry name" value="TM_PBP2"/>
    <property type="match status" value="1"/>
</dbReference>
<dbReference type="InterPro" id="IPR010065">
    <property type="entry name" value="AA_ABC_transptr_permease_3TM"/>
</dbReference>
<evidence type="ECO:0000256" key="2">
    <source>
        <dbReference type="ARBA" id="ARBA00010072"/>
    </source>
</evidence>
<feature type="transmembrane region" description="Helical" evidence="9">
    <location>
        <begin position="20"/>
        <end position="44"/>
    </location>
</feature>
<feature type="transmembrane region" description="Helical" evidence="9">
    <location>
        <begin position="56"/>
        <end position="77"/>
    </location>
</feature>